<evidence type="ECO:0000313" key="2">
    <source>
        <dbReference type="EMBL" id="SDG48873.1"/>
    </source>
</evidence>
<name>A0A1G7UN05_9PROT</name>
<dbReference type="Pfam" id="PF08904">
    <property type="entry name" value="EipB_like"/>
    <property type="match status" value="1"/>
</dbReference>
<reference evidence="3" key="1">
    <citation type="submission" date="2016-10" db="EMBL/GenBank/DDBJ databases">
        <authorList>
            <person name="Varghese N."/>
            <person name="Submissions S."/>
        </authorList>
    </citation>
    <scope>NUCLEOTIDE SEQUENCE [LARGE SCALE GENOMIC DNA]</scope>
    <source>
        <strain evidence="3">930I</strain>
    </source>
</reference>
<keyword evidence="3" id="KW-1185">Reference proteome</keyword>
<dbReference type="Proteomes" id="UP000217076">
    <property type="component" value="Unassembled WGS sequence"/>
</dbReference>
<accession>A0A1G7UN05</accession>
<gene>
    <name evidence="2" type="ORF">SAMN05421742_101379</name>
</gene>
<protein>
    <recommendedName>
        <fullName evidence="4">DUF1849 domain-containing protein</fullName>
    </recommendedName>
</protein>
<sequence length="269" mass="29675">MRRRPALSAALLALAVAVTAPASAEPVPDPIPHQATYRMSLLRTQPGTGVNGVDGDMVYRLTDTCDGWAVESRTELTISGTTSLHTRYSYLAWEARDGSRFTFRTHNQRNGRTVEAYEGEAERTDDGRLEAVFRSDGEVIRRLDLPADTLLPMAHAIALLRRAQDGERFFNAPLFDGSTPENRYQVGIGIGGRLAADLPGDLDSPLLALPSWPINLAFFLDDKQNSVPRFEMTMRYHLNGVSQRLIQSYPEFTLKGTLSDLAPSPAPDC</sequence>
<evidence type="ECO:0008006" key="4">
    <source>
        <dbReference type="Google" id="ProtNLM"/>
    </source>
</evidence>
<dbReference type="InterPro" id="IPR015000">
    <property type="entry name" value="EipB-like"/>
</dbReference>
<dbReference type="EMBL" id="FNCV01000001">
    <property type="protein sequence ID" value="SDG48873.1"/>
    <property type="molecule type" value="Genomic_DNA"/>
</dbReference>
<keyword evidence="1" id="KW-0732">Signal</keyword>
<evidence type="ECO:0000313" key="3">
    <source>
        <dbReference type="Proteomes" id="UP000217076"/>
    </source>
</evidence>
<dbReference type="AlphaFoldDB" id="A0A1G7UN05"/>
<proteinExistence type="predicted"/>
<dbReference type="STRING" id="83401.SAMN05421742_101379"/>
<organism evidence="2 3">
    <name type="scientific">Roseospirillum parvum</name>
    <dbReference type="NCBI Taxonomy" id="83401"/>
    <lineage>
        <taxon>Bacteria</taxon>
        <taxon>Pseudomonadati</taxon>
        <taxon>Pseudomonadota</taxon>
        <taxon>Alphaproteobacteria</taxon>
        <taxon>Rhodospirillales</taxon>
        <taxon>Rhodospirillaceae</taxon>
        <taxon>Roseospirillum</taxon>
    </lineage>
</organism>
<feature type="chain" id="PRO_5011718425" description="DUF1849 domain-containing protein" evidence="1">
    <location>
        <begin position="25"/>
        <end position="269"/>
    </location>
</feature>
<evidence type="ECO:0000256" key="1">
    <source>
        <dbReference type="SAM" id="SignalP"/>
    </source>
</evidence>
<dbReference type="RefSeq" id="WP_092614486.1">
    <property type="nucleotide sequence ID" value="NZ_FNCV01000001.1"/>
</dbReference>
<dbReference type="OrthoDB" id="9815514at2"/>
<feature type="signal peptide" evidence="1">
    <location>
        <begin position="1"/>
        <end position="24"/>
    </location>
</feature>